<name>A0ABR9PCI0_9ACTN</name>
<dbReference type="PANTHER" id="PTHR43303:SF4">
    <property type="entry name" value="NADPH DEHYDROGENASE C23G7.10C-RELATED"/>
    <property type="match status" value="1"/>
</dbReference>
<keyword evidence="2" id="KW-0285">Flavoprotein</keyword>
<keyword evidence="8" id="KW-1185">Reference proteome</keyword>
<dbReference type="Gene3D" id="3.20.20.70">
    <property type="entry name" value="Aldolase class I"/>
    <property type="match status" value="1"/>
</dbReference>
<comment type="cofactor">
    <cofactor evidence="1">
        <name>FMN</name>
        <dbReference type="ChEBI" id="CHEBI:58210"/>
    </cofactor>
</comment>
<evidence type="ECO:0000256" key="3">
    <source>
        <dbReference type="ARBA" id="ARBA00022643"/>
    </source>
</evidence>
<comment type="caution">
    <text evidence="7">The sequence shown here is derived from an EMBL/GenBank/DDBJ whole genome shotgun (WGS) entry which is preliminary data.</text>
</comment>
<evidence type="ECO:0000256" key="4">
    <source>
        <dbReference type="ARBA" id="ARBA00022857"/>
    </source>
</evidence>
<evidence type="ECO:0000256" key="2">
    <source>
        <dbReference type="ARBA" id="ARBA00022630"/>
    </source>
</evidence>
<sequence length="366" mass="39754">MSTLFTPLTLRSLTIPNRVWMAPMCMYSAAAEGPDTGAPTDFHLTHLASRAAGGTGLVMAEATAVRPDGRISPWDLGLWNSRQQEAFTRITRAIRDHGSVPAIQLAHAGRKAATDRPWNGGRALAHDEGGWAPVAPSDDTFEGLHRPHELTTDEISRLVTDFATAAERARDAGFQVVEVHGAHGYLINSFLSPVANHRTDHYGGTLENRMRFALEVAEAVRAVWPDDLPVFFRTSATDWLTENHDDPRTGWTGDDTVRLAKELHAAGVDLLDVSSGGMVPDAQIPAGPDYQVPLAAQARQGSGIATSAVGVIVEPEQAERIVSTGQADAAMLGRQLLREPYFAQRARAELDEQPSWPQQYGYAVQR</sequence>
<dbReference type="InterPro" id="IPR001155">
    <property type="entry name" value="OxRdtase_FMN_N"/>
</dbReference>
<feature type="domain" description="NADH:flavin oxidoreductase/NADH oxidase N-terminal" evidence="6">
    <location>
        <begin position="4"/>
        <end position="351"/>
    </location>
</feature>
<dbReference type="Proteomes" id="UP000806528">
    <property type="component" value="Unassembled WGS sequence"/>
</dbReference>
<accession>A0ABR9PCI0</accession>
<evidence type="ECO:0000259" key="6">
    <source>
        <dbReference type="Pfam" id="PF00724"/>
    </source>
</evidence>
<keyword evidence="3" id="KW-0288">FMN</keyword>
<evidence type="ECO:0000313" key="7">
    <source>
        <dbReference type="EMBL" id="MBE3001549.1"/>
    </source>
</evidence>
<dbReference type="PANTHER" id="PTHR43303">
    <property type="entry name" value="NADPH DEHYDROGENASE C23G7.10C-RELATED"/>
    <property type="match status" value="1"/>
</dbReference>
<dbReference type="Pfam" id="PF00724">
    <property type="entry name" value="Oxidored_FMN"/>
    <property type="match status" value="1"/>
</dbReference>
<dbReference type="InterPro" id="IPR044152">
    <property type="entry name" value="YqjM-like"/>
</dbReference>
<dbReference type="SUPFAM" id="SSF51395">
    <property type="entry name" value="FMN-linked oxidoreductases"/>
    <property type="match status" value="1"/>
</dbReference>
<evidence type="ECO:0000313" key="8">
    <source>
        <dbReference type="Proteomes" id="UP000806528"/>
    </source>
</evidence>
<dbReference type="InterPro" id="IPR013785">
    <property type="entry name" value="Aldolase_TIM"/>
</dbReference>
<keyword evidence="5" id="KW-0560">Oxidoreductase</keyword>
<gene>
    <name evidence="7" type="ORF">IDM40_23065</name>
</gene>
<keyword evidence="4" id="KW-0521">NADP</keyword>
<protein>
    <submittedName>
        <fullName evidence="7">NADH:flavin oxidoreductase/NADH oxidase</fullName>
    </submittedName>
</protein>
<organism evidence="7 8">
    <name type="scientific">Nocardiopsis coralli</name>
    <dbReference type="NCBI Taxonomy" id="2772213"/>
    <lineage>
        <taxon>Bacteria</taxon>
        <taxon>Bacillati</taxon>
        <taxon>Actinomycetota</taxon>
        <taxon>Actinomycetes</taxon>
        <taxon>Streptosporangiales</taxon>
        <taxon>Nocardiopsidaceae</taxon>
        <taxon>Nocardiopsis</taxon>
    </lineage>
</organism>
<proteinExistence type="predicted"/>
<dbReference type="CDD" id="cd02932">
    <property type="entry name" value="OYE_YqiM_FMN"/>
    <property type="match status" value="1"/>
</dbReference>
<evidence type="ECO:0000256" key="5">
    <source>
        <dbReference type="ARBA" id="ARBA00023002"/>
    </source>
</evidence>
<dbReference type="EMBL" id="JADBGI010000026">
    <property type="protein sequence ID" value="MBE3001549.1"/>
    <property type="molecule type" value="Genomic_DNA"/>
</dbReference>
<reference evidence="7 8" key="1">
    <citation type="submission" date="2020-09" db="EMBL/GenBank/DDBJ databases">
        <title>Diversity and distribution of actinomycetes associated with coral in the coast of Hainan.</title>
        <authorList>
            <person name="Li F."/>
        </authorList>
    </citation>
    <scope>NUCLEOTIDE SEQUENCE [LARGE SCALE GENOMIC DNA]</scope>
    <source>
        <strain evidence="7 8">HNM0947</strain>
    </source>
</reference>
<evidence type="ECO:0000256" key="1">
    <source>
        <dbReference type="ARBA" id="ARBA00001917"/>
    </source>
</evidence>
<dbReference type="RefSeq" id="WP_193124148.1">
    <property type="nucleotide sequence ID" value="NZ_JADBGI010000026.1"/>
</dbReference>